<proteinExistence type="predicted"/>
<organism evidence="1 2">
    <name type="scientific">Polycladomyces abyssicola</name>
    <dbReference type="NCBI Taxonomy" id="1125966"/>
    <lineage>
        <taxon>Bacteria</taxon>
        <taxon>Bacillati</taxon>
        <taxon>Bacillota</taxon>
        <taxon>Bacilli</taxon>
        <taxon>Bacillales</taxon>
        <taxon>Thermoactinomycetaceae</taxon>
        <taxon>Polycladomyces</taxon>
    </lineage>
</organism>
<keyword evidence="2" id="KW-1185">Reference proteome</keyword>
<reference evidence="1" key="1">
    <citation type="journal article" date="2013" name="Int. J. Syst. Evol. Microbiol.">
        <title>Polycladomyces abyssicola gen. nov., sp. nov., a thermophilic filamentous bacterium isolated from hemipelagic sediment.</title>
        <authorList>
            <person name="Tsubouchi T."/>
            <person name="Shimane Y."/>
            <person name="Mori K."/>
            <person name="Usui K."/>
            <person name="Hiraki T."/>
            <person name="Tame A."/>
            <person name="Uematsu K."/>
            <person name="Maruyama T."/>
            <person name="Hatada Y."/>
        </authorList>
    </citation>
    <scope>NUCLEOTIDE SEQUENCE</scope>
    <source>
        <strain evidence="1">JIR-001</strain>
    </source>
</reference>
<dbReference type="KEGG" id="pabs:JIR001_31040"/>
<reference evidence="1" key="2">
    <citation type="journal article" date="2021" name="Microbiol. Resour. Announc.">
        <title>Complete Genome Sequence of Polycladomyces abyssicola JIR-001T, Isolated from Hemipelagic Sediment in Deep Seawater.</title>
        <authorList>
            <person name="Tsubouchi T."/>
            <person name="Kaneko Y."/>
        </authorList>
    </citation>
    <scope>NUCLEOTIDE SEQUENCE</scope>
    <source>
        <strain evidence="1">JIR-001</strain>
    </source>
</reference>
<evidence type="ECO:0000313" key="1">
    <source>
        <dbReference type="EMBL" id="BCU83321.1"/>
    </source>
</evidence>
<evidence type="ECO:0000313" key="2">
    <source>
        <dbReference type="Proteomes" id="UP000677436"/>
    </source>
</evidence>
<dbReference type="Proteomes" id="UP000677436">
    <property type="component" value="Chromosome"/>
</dbReference>
<sequence length="48" mass="5393">MILSVATATERWMDTMKEMIMLIALVVRVIPEKAVTRQAGNDAGHYQC</sequence>
<dbReference type="EMBL" id="AP024601">
    <property type="protein sequence ID" value="BCU83321.1"/>
    <property type="molecule type" value="Genomic_DNA"/>
</dbReference>
<protein>
    <submittedName>
        <fullName evidence="1">Uncharacterized protein</fullName>
    </submittedName>
</protein>
<dbReference type="AlphaFoldDB" id="A0A8D5UGU2"/>
<name>A0A8D5UGU2_9BACL</name>
<gene>
    <name evidence="1" type="ORF">JIR001_31040</name>
</gene>
<accession>A0A8D5UGU2</accession>